<dbReference type="Gene3D" id="2.40.170.20">
    <property type="entry name" value="TonB-dependent receptor, beta-barrel domain"/>
    <property type="match status" value="2"/>
</dbReference>
<protein>
    <submittedName>
        <fullName evidence="17">TonB-dependent receptor</fullName>
    </submittedName>
</protein>
<keyword evidence="18" id="KW-1185">Reference proteome</keyword>
<evidence type="ECO:0000256" key="10">
    <source>
        <dbReference type="ARBA" id="ARBA00023136"/>
    </source>
</evidence>
<organism evidence="17 18">
    <name type="scientific">Parasphingorhabdus cellanae</name>
    <dbReference type="NCBI Taxonomy" id="2806553"/>
    <lineage>
        <taxon>Bacteria</taxon>
        <taxon>Pseudomonadati</taxon>
        <taxon>Pseudomonadota</taxon>
        <taxon>Alphaproteobacteria</taxon>
        <taxon>Sphingomonadales</taxon>
        <taxon>Sphingomonadaceae</taxon>
        <taxon>Parasphingorhabdus</taxon>
    </lineage>
</organism>
<evidence type="ECO:0000256" key="13">
    <source>
        <dbReference type="PROSITE-ProRule" id="PRU10144"/>
    </source>
</evidence>
<sequence length="826" mass="87718">MAALCTSAMTAPAYAQDQGAEETVDDNVIIVTATRRAEDVQDIPIAVTAVSPVQLEQQGVVNVQNIGSVSPSFSTSNAQIASGSVVLRIRGVGTTSNNIGFESAVGIFVDGVYQSRPGVALSEFVDVERVEVLRGPQGTLFGRNTSAGALNITNKRPDVSEFGGFVNASYGNYDLVSVQGAVNVPVVEDTLAVRLTGAYRQRDGYIDVVDGAGNDIGDTNDIDQYLIRGQIGYEGDSGLTVRLIGDYSKSTSSCCGAVELLASPLAIGGMAAPNVATTPFDQTAAEQALDDRVATMSFLPQADVDQWGVSAEVEFPLGDNADVIYIGSYRDFESVESYDSDFSGLSVFDIDRLNTEITTMTHELRFQGELFDGRLSWLVGAYYSDEEIRQQTDFSLGAEYDALVGAIFGGAAGPAPLTLFSGVSPATVTATNAYAQDSESFSFFTHNTLEITDSLDLTVGLRYSDESKTGSFSQPASNNGVCPAIVSNLGGVTPPGAAPIPPSSPATDGLRNGLFGLGCFAFVAPADLPGSATAPGNGLPLPRTYSDEFNDSELIYTVKASYQFADPINIYASFTHGYKSGGFNLDSTAAVNGADPSFLSEEVDAYEIGLKGKFLDNAVTLNVAAFYQEFSNFQVLEFTGAQFQTFNVPKAETQGVEIEAVIRPDDNFTVNAGVTYTDANYPNDCAGTQTSNNVLSLCGNSLTNAPQIVAITGATYERDLGDSLDFFLNGQVRFESDRRTSTQAFDPSDLTTRTPVPFDVQDGNVKINLRAGIGSQDDSWGIEAWVQNLTNETTRGVTFNTVLRGGSRSAFPQEPRTFGVTLRGAF</sequence>
<keyword evidence="5 12" id="KW-0812">Transmembrane</keyword>
<evidence type="ECO:0000256" key="9">
    <source>
        <dbReference type="ARBA" id="ARBA00023077"/>
    </source>
</evidence>
<accession>A0ABX7TBE3</accession>
<evidence type="ECO:0000256" key="1">
    <source>
        <dbReference type="ARBA" id="ARBA00004571"/>
    </source>
</evidence>
<comment type="subcellular location">
    <subcellularLocation>
        <location evidence="1 12">Cell outer membrane</location>
        <topology evidence="1 12">Multi-pass membrane protein</topology>
    </subcellularLocation>
</comment>
<reference evidence="17 18" key="1">
    <citation type="submission" date="2021-03" db="EMBL/GenBank/DDBJ databases">
        <title>Complete genome of Parasphingorhabdus_sp.JHSY0214.</title>
        <authorList>
            <person name="Yoo J.H."/>
            <person name="Bae J.W."/>
        </authorList>
    </citation>
    <scope>NUCLEOTIDE SEQUENCE [LARGE SCALE GENOMIC DNA]</scope>
    <source>
        <strain evidence="17 18">JHSY0214</strain>
    </source>
</reference>
<evidence type="ECO:0000256" key="8">
    <source>
        <dbReference type="ARBA" id="ARBA00023065"/>
    </source>
</evidence>
<dbReference type="PANTHER" id="PTHR32552">
    <property type="entry name" value="FERRICHROME IRON RECEPTOR-RELATED"/>
    <property type="match status" value="1"/>
</dbReference>
<evidence type="ECO:0000259" key="16">
    <source>
        <dbReference type="Pfam" id="PF07715"/>
    </source>
</evidence>
<evidence type="ECO:0000313" key="18">
    <source>
        <dbReference type="Proteomes" id="UP000663923"/>
    </source>
</evidence>
<feature type="domain" description="TonB-dependent receptor plug" evidence="16">
    <location>
        <begin position="40"/>
        <end position="149"/>
    </location>
</feature>
<keyword evidence="6" id="KW-0732">Signal</keyword>
<evidence type="ECO:0000256" key="12">
    <source>
        <dbReference type="PROSITE-ProRule" id="PRU01360"/>
    </source>
</evidence>
<dbReference type="Pfam" id="PF07715">
    <property type="entry name" value="Plug"/>
    <property type="match status" value="1"/>
</dbReference>
<keyword evidence="3 12" id="KW-1134">Transmembrane beta strand</keyword>
<dbReference type="Proteomes" id="UP000663923">
    <property type="component" value="Chromosome"/>
</dbReference>
<evidence type="ECO:0000259" key="15">
    <source>
        <dbReference type="Pfam" id="PF00593"/>
    </source>
</evidence>
<keyword evidence="7" id="KW-0408">Iron</keyword>
<name>A0ABX7TBE3_9SPHN</name>
<keyword evidence="9 14" id="KW-0798">TonB box</keyword>
<dbReference type="InterPro" id="IPR000531">
    <property type="entry name" value="Beta-barrel_TonB"/>
</dbReference>
<keyword evidence="10 12" id="KW-0472">Membrane</keyword>
<keyword evidence="4" id="KW-0410">Iron transport</keyword>
<feature type="short sequence motif" description="TonB C-terminal box" evidence="13">
    <location>
        <begin position="809"/>
        <end position="826"/>
    </location>
</feature>
<dbReference type="InterPro" id="IPR036942">
    <property type="entry name" value="Beta-barrel_TonB_sf"/>
</dbReference>
<comment type="similarity">
    <text evidence="12 14">Belongs to the TonB-dependent receptor family.</text>
</comment>
<evidence type="ECO:0000256" key="4">
    <source>
        <dbReference type="ARBA" id="ARBA00022496"/>
    </source>
</evidence>
<dbReference type="PROSITE" id="PS01156">
    <property type="entry name" value="TONB_DEPENDENT_REC_2"/>
    <property type="match status" value="1"/>
</dbReference>
<evidence type="ECO:0000256" key="3">
    <source>
        <dbReference type="ARBA" id="ARBA00022452"/>
    </source>
</evidence>
<dbReference type="InterPro" id="IPR012910">
    <property type="entry name" value="Plug_dom"/>
</dbReference>
<keyword evidence="17" id="KW-0675">Receptor</keyword>
<keyword evidence="11 12" id="KW-0998">Cell outer membrane</keyword>
<dbReference type="PANTHER" id="PTHR32552:SF81">
    <property type="entry name" value="TONB-DEPENDENT OUTER MEMBRANE RECEPTOR"/>
    <property type="match status" value="1"/>
</dbReference>
<evidence type="ECO:0000256" key="11">
    <source>
        <dbReference type="ARBA" id="ARBA00023237"/>
    </source>
</evidence>
<feature type="domain" description="TonB-dependent receptor-like beta-barrel" evidence="15">
    <location>
        <begin position="302"/>
        <end position="789"/>
    </location>
</feature>
<dbReference type="SUPFAM" id="SSF56935">
    <property type="entry name" value="Porins"/>
    <property type="match status" value="1"/>
</dbReference>
<evidence type="ECO:0000256" key="2">
    <source>
        <dbReference type="ARBA" id="ARBA00022448"/>
    </source>
</evidence>
<dbReference type="InterPro" id="IPR010917">
    <property type="entry name" value="TonB_rcpt_CS"/>
</dbReference>
<keyword evidence="2 12" id="KW-0813">Transport</keyword>
<dbReference type="InterPro" id="IPR039426">
    <property type="entry name" value="TonB-dep_rcpt-like"/>
</dbReference>
<evidence type="ECO:0000256" key="7">
    <source>
        <dbReference type="ARBA" id="ARBA00023004"/>
    </source>
</evidence>
<keyword evidence="8" id="KW-0406">Ion transport</keyword>
<proteinExistence type="inferred from homology"/>
<evidence type="ECO:0000256" key="14">
    <source>
        <dbReference type="RuleBase" id="RU003357"/>
    </source>
</evidence>
<dbReference type="PROSITE" id="PS52016">
    <property type="entry name" value="TONB_DEPENDENT_REC_3"/>
    <property type="match status" value="1"/>
</dbReference>
<dbReference type="EMBL" id="CP071794">
    <property type="protein sequence ID" value="QTD57793.1"/>
    <property type="molecule type" value="Genomic_DNA"/>
</dbReference>
<evidence type="ECO:0000313" key="17">
    <source>
        <dbReference type="EMBL" id="QTD57793.1"/>
    </source>
</evidence>
<evidence type="ECO:0000256" key="5">
    <source>
        <dbReference type="ARBA" id="ARBA00022692"/>
    </source>
</evidence>
<gene>
    <name evidence="17" type="ORF">J4G78_09520</name>
</gene>
<dbReference type="Pfam" id="PF00593">
    <property type="entry name" value="TonB_dep_Rec_b-barrel"/>
    <property type="match status" value="1"/>
</dbReference>
<evidence type="ECO:0000256" key="6">
    <source>
        <dbReference type="ARBA" id="ARBA00022729"/>
    </source>
</evidence>